<dbReference type="OrthoDB" id="9779408at2"/>
<comment type="caution">
    <text evidence="7">The sequence shown here is derived from an EMBL/GenBank/DDBJ whole genome shotgun (WGS) entry which is preliminary data.</text>
</comment>
<dbReference type="GO" id="GO:0004034">
    <property type="term" value="F:aldose 1-epimerase activity"/>
    <property type="evidence" value="ECO:0007669"/>
    <property type="project" value="TreeGrafter"/>
</dbReference>
<reference evidence="7 8" key="1">
    <citation type="journal article" date="2015" name="Genome Announc.">
        <title>Expanding the biotechnology potential of lactobacilli through comparative genomics of 213 strains and associated genera.</title>
        <authorList>
            <person name="Sun Z."/>
            <person name="Harris H.M."/>
            <person name="McCann A."/>
            <person name="Guo C."/>
            <person name="Argimon S."/>
            <person name="Zhang W."/>
            <person name="Yang X."/>
            <person name="Jeffery I.B."/>
            <person name="Cooney J.C."/>
            <person name="Kagawa T.F."/>
            <person name="Liu W."/>
            <person name="Song Y."/>
            <person name="Salvetti E."/>
            <person name="Wrobel A."/>
            <person name="Rasinkangas P."/>
            <person name="Parkhill J."/>
            <person name="Rea M.C."/>
            <person name="O'Sullivan O."/>
            <person name="Ritari J."/>
            <person name="Douillard F.P."/>
            <person name="Paul Ross R."/>
            <person name="Yang R."/>
            <person name="Briner A.E."/>
            <person name="Felis G.E."/>
            <person name="de Vos W.M."/>
            <person name="Barrangou R."/>
            <person name="Klaenhammer T.R."/>
            <person name="Caufield P.W."/>
            <person name="Cui Y."/>
            <person name="Zhang H."/>
            <person name="O'Toole P.W."/>
        </authorList>
    </citation>
    <scope>NUCLEOTIDE SEQUENCE [LARGE SCALE GENOMIC DNA]</scope>
    <source>
        <strain evidence="7 8">DSM 5007</strain>
    </source>
</reference>
<evidence type="ECO:0000256" key="2">
    <source>
        <dbReference type="ARBA" id="ARBA00014165"/>
    </source>
</evidence>
<evidence type="ECO:0000256" key="5">
    <source>
        <dbReference type="ARBA" id="ARBA00032300"/>
    </source>
</evidence>
<evidence type="ECO:0000256" key="1">
    <source>
        <dbReference type="ARBA" id="ARBA00006206"/>
    </source>
</evidence>
<dbReference type="PROSITE" id="PS00545">
    <property type="entry name" value="ALDOSE_1_EPIMERASE"/>
    <property type="match status" value="1"/>
</dbReference>
<dbReference type="SUPFAM" id="SSF74650">
    <property type="entry name" value="Galactose mutarotase-like"/>
    <property type="match status" value="1"/>
</dbReference>
<evidence type="ECO:0000256" key="4">
    <source>
        <dbReference type="ARBA" id="ARBA00023277"/>
    </source>
</evidence>
<dbReference type="InterPro" id="IPR018052">
    <property type="entry name" value="Ald1_epimerase_CS"/>
</dbReference>
<dbReference type="STRING" id="1423807.FD16_GL001502"/>
<protein>
    <recommendedName>
        <fullName evidence="2">Aldose 1-epimerase</fullName>
    </recommendedName>
    <alternativeName>
        <fullName evidence="6">Galactose mutarotase</fullName>
    </alternativeName>
    <alternativeName>
        <fullName evidence="5">Type-1 mutarotase</fullName>
    </alternativeName>
</protein>
<dbReference type="InterPro" id="IPR008183">
    <property type="entry name" value="Aldose_1/G6P_1-epimerase"/>
</dbReference>
<keyword evidence="4" id="KW-0119">Carbohydrate metabolism</keyword>
<dbReference type="CDD" id="cd09019">
    <property type="entry name" value="galactose_mutarotase_like"/>
    <property type="match status" value="1"/>
</dbReference>
<dbReference type="GO" id="GO:0005737">
    <property type="term" value="C:cytoplasm"/>
    <property type="evidence" value="ECO:0007669"/>
    <property type="project" value="TreeGrafter"/>
</dbReference>
<name>A0A0R1W201_9LACO</name>
<evidence type="ECO:0000313" key="8">
    <source>
        <dbReference type="Proteomes" id="UP000051820"/>
    </source>
</evidence>
<comment type="similarity">
    <text evidence="1">Belongs to the aldose epimerase family.</text>
</comment>
<dbReference type="PANTHER" id="PTHR10091">
    <property type="entry name" value="ALDOSE-1-EPIMERASE"/>
    <property type="match status" value="1"/>
</dbReference>
<accession>A0A0R1W201</accession>
<dbReference type="InterPro" id="IPR011013">
    <property type="entry name" value="Gal_mutarotase_sf_dom"/>
</dbReference>
<dbReference type="Proteomes" id="UP000051820">
    <property type="component" value="Unassembled WGS sequence"/>
</dbReference>
<dbReference type="Gene3D" id="2.70.98.10">
    <property type="match status" value="1"/>
</dbReference>
<dbReference type="GO" id="GO:0030246">
    <property type="term" value="F:carbohydrate binding"/>
    <property type="evidence" value="ECO:0007669"/>
    <property type="project" value="InterPro"/>
</dbReference>
<dbReference type="InterPro" id="IPR014718">
    <property type="entry name" value="GH-type_carb-bd"/>
</dbReference>
<evidence type="ECO:0000313" key="7">
    <source>
        <dbReference type="EMBL" id="KRM09908.1"/>
    </source>
</evidence>
<dbReference type="EMBL" id="AZGF01000033">
    <property type="protein sequence ID" value="KRM09908.1"/>
    <property type="molecule type" value="Genomic_DNA"/>
</dbReference>
<dbReference type="InterPro" id="IPR047215">
    <property type="entry name" value="Galactose_mutarotase-like"/>
</dbReference>
<evidence type="ECO:0000256" key="6">
    <source>
        <dbReference type="ARBA" id="ARBA00033373"/>
    </source>
</evidence>
<keyword evidence="3" id="KW-0413">Isomerase</keyword>
<dbReference type="eggNOG" id="COG2017">
    <property type="taxonomic scope" value="Bacteria"/>
</dbReference>
<organism evidence="7 8">
    <name type="scientific">Paucilactobacillus suebicus DSM 5007 = KCTC 3549</name>
    <dbReference type="NCBI Taxonomy" id="1423807"/>
    <lineage>
        <taxon>Bacteria</taxon>
        <taxon>Bacillati</taxon>
        <taxon>Bacillota</taxon>
        <taxon>Bacilli</taxon>
        <taxon>Lactobacillales</taxon>
        <taxon>Lactobacillaceae</taxon>
        <taxon>Paucilactobacillus</taxon>
    </lineage>
</organism>
<proteinExistence type="inferred from homology"/>
<dbReference type="PATRIC" id="fig|1423807.3.peg.1539"/>
<gene>
    <name evidence="7" type="ORF">FD16_GL001502</name>
</gene>
<dbReference type="GO" id="GO:0006006">
    <property type="term" value="P:glucose metabolic process"/>
    <property type="evidence" value="ECO:0007669"/>
    <property type="project" value="TreeGrafter"/>
</dbReference>
<evidence type="ECO:0000256" key="3">
    <source>
        <dbReference type="ARBA" id="ARBA00023235"/>
    </source>
</evidence>
<dbReference type="AlphaFoldDB" id="A0A0R1W201"/>
<sequence>MSLMKRFHKEDYFMQITSDKFGQVDGQDIERYTITNRSGSLIRVLTYGAVWQGFVVDGKDVIVHFDDVDHYAGSANYGLCKTVGPVAGRITNATAVIHETAVHFDANENGNTLHGGPHGFANLIWEVADKTVNEHDASVTLQRHIPSTEDHFPGDVDAQVTFKFNDDNEVSITFEASTTEATLFNPTNHVYFNLTDGQKDLTKQQLQINGTQLLELDEEKLPTGKFLDLVGTGYDFIKPTHVTDALDKIEKETGKTEIDDAFKVTPSGTDPIAIVSADDNKRRVEIYSDRNGLVVYTANPLDDSKPYNALATEAQMLPDAVNHAGFGDIILEPGKPKEYTITYKFFEG</sequence>
<dbReference type="GO" id="GO:0033499">
    <property type="term" value="P:galactose catabolic process via UDP-galactose, Leloir pathway"/>
    <property type="evidence" value="ECO:0007669"/>
    <property type="project" value="TreeGrafter"/>
</dbReference>
<dbReference type="PANTHER" id="PTHR10091:SF0">
    <property type="entry name" value="GALACTOSE MUTAROTASE"/>
    <property type="match status" value="1"/>
</dbReference>
<keyword evidence="8" id="KW-1185">Reference proteome</keyword>
<dbReference type="Pfam" id="PF01263">
    <property type="entry name" value="Aldose_epim"/>
    <property type="match status" value="1"/>
</dbReference>